<dbReference type="Proteomes" id="UP000501868">
    <property type="component" value="Chromosome"/>
</dbReference>
<gene>
    <name evidence="14" type="ORF">HFZ78_10870</name>
</gene>
<dbReference type="PANTHER" id="PTHR11070">
    <property type="entry name" value="UVRD / RECB / PCRA DNA HELICASE FAMILY MEMBER"/>
    <property type="match status" value="1"/>
</dbReference>
<dbReference type="CDD" id="cd18807">
    <property type="entry name" value="SF1_C_UvrD"/>
    <property type="match status" value="1"/>
</dbReference>
<feature type="domain" description="UvrD-like helicase ATP-binding" evidence="12">
    <location>
        <begin position="138"/>
        <end position="417"/>
    </location>
</feature>
<comment type="catalytic activity">
    <reaction evidence="10">
        <text>ATP + H2O = ADP + phosphate + H(+)</text>
        <dbReference type="Rhea" id="RHEA:13065"/>
        <dbReference type="ChEBI" id="CHEBI:15377"/>
        <dbReference type="ChEBI" id="CHEBI:15378"/>
        <dbReference type="ChEBI" id="CHEBI:30616"/>
        <dbReference type="ChEBI" id="CHEBI:43474"/>
        <dbReference type="ChEBI" id="CHEBI:456216"/>
        <dbReference type="EC" id="5.6.2.4"/>
    </reaction>
</comment>
<feature type="binding site" evidence="11">
    <location>
        <begin position="159"/>
        <end position="166"/>
    </location>
    <ligand>
        <name>ATP</name>
        <dbReference type="ChEBI" id="CHEBI:30616"/>
    </ligand>
</feature>
<dbReference type="GO" id="GO:0016787">
    <property type="term" value="F:hydrolase activity"/>
    <property type="evidence" value="ECO:0007669"/>
    <property type="project" value="UniProtKB-UniRule"/>
</dbReference>
<keyword evidence="2 11" id="KW-0547">Nucleotide-binding</keyword>
<dbReference type="GO" id="GO:0033202">
    <property type="term" value="C:DNA helicase complex"/>
    <property type="evidence" value="ECO:0007669"/>
    <property type="project" value="TreeGrafter"/>
</dbReference>
<evidence type="ECO:0000259" key="12">
    <source>
        <dbReference type="PROSITE" id="PS51198"/>
    </source>
</evidence>
<reference evidence="14 15" key="1">
    <citation type="submission" date="2020-04" db="EMBL/GenBank/DDBJ databases">
        <title>Genome-Wide Identification of 5-Methylcytosine Sites in Bacterial Genomes By High-Throughput Sequencing of MspJI Restriction Fragments.</title>
        <authorList>
            <person name="Wu V."/>
        </authorList>
    </citation>
    <scope>NUCLEOTIDE SEQUENCE [LARGE SCALE GENOMIC DNA]</scope>
    <source>
        <strain evidence="14 15">S2</strain>
    </source>
</reference>
<dbReference type="Gene3D" id="1.10.10.160">
    <property type="match status" value="1"/>
</dbReference>
<protein>
    <recommendedName>
        <fullName evidence="9">DNA 3'-5' helicase</fullName>
        <ecNumber evidence="9">5.6.2.4</ecNumber>
    </recommendedName>
</protein>
<comment type="similarity">
    <text evidence="1">Belongs to the helicase family. UvrD subfamily.</text>
</comment>
<keyword evidence="7" id="KW-0413">Isomerase</keyword>
<evidence type="ECO:0000256" key="3">
    <source>
        <dbReference type="ARBA" id="ARBA00022801"/>
    </source>
</evidence>
<feature type="domain" description="UvrD-like helicase C-terminal" evidence="13">
    <location>
        <begin position="418"/>
        <end position="685"/>
    </location>
</feature>
<dbReference type="InterPro" id="IPR000212">
    <property type="entry name" value="DNA_helicase_UvrD/REP"/>
</dbReference>
<keyword evidence="4 11" id="KW-0347">Helicase</keyword>
<dbReference type="InterPro" id="IPR013986">
    <property type="entry name" value="DExx_box_DNA_helicase_dom_sf"/>
</dbReference>
<proteinExistence type="inferred from homology"/>
<evidence type="ECO:0000313" key="14">
    <source>
        <dbReference type="EMBL" id="QIZ07151.1"/>
    </source>
</evidence>
<dbReference type="GO" id="GO:0005524">
    <property type="term" value="F:ATP binding"/>
    <property type="evidence" value="ECO:0007669"/>
    <property type="project" value="UniProtKB-UniRule"/>
</dbReference>
<dbReference type="PROSITE" id="PS51217">
    <property type="entry name" value="UVRD_HELICASE_CTER"/>
    <property type="match status" value="1"/>
</dbReference>
<dbReference type="InterPro" id="IPR014017">
    <property type="entry name" value="DNA_helicase_UvrD-like_C"/>
</dbReference>
<evidence type="ECO:0000313" key="15">
    <source>
        <dbReference type="Proteomes" id="UP000501868"/>
    </source>
</evidence>
<evidence type="ECO:0000256" key="9">
    <source>
        <dbReference type="ARBA" id="ARBA00034808"/>
    </source>
</evidence>
<evidence type="ECO:0000256" key="2">
    <source>
        <dbReference type="ARBA" id="ARBA00022741"/>
    </source>
</evidence>
<keyword evidence="3 11" id="KW-0378">Hydrolase</keyword>
<evidence type="ECO:0000256" key="7">
    <source>
        <dbReference type="ARBA" id="ARBA00023235"/>
    </source>
</evidence>
<dbReference type="Gene3D" id="1.10.486.10">
    <property type="entry name" value="PCRA, domain 4"/>
    <property type="match status" value="1"/>
</dbReference>
<dbReference type="GO" id="GO:0003677">
    <property type="term" value="F:DNA binding"/>
    <property type="evidence" value="ECO:0007669"/>
    <property type="project" value="UniProtKB-KW"/>
</dbReference>
<dbReference type="EMBL" id="CP051128">
    <property type="protein sequence ID" value="QIZ07151.1"/>
    <property type="molecule type" value="Genomic_DNA"/>
</dbReference>
<evidence type="ECO:0000259" key="13">
    <source>
        <dbReference type="PROSITE" id="PS51217"/>
    </source>
</evidence>
<dbReference type="PANTHER" id="PTHR11070:SF2">
    <property type="entry name" value="ATP-DEPENDENT DNA HELICASE SRS2"/>
    <property type="match status" value="1"/>
</dbReference>
<comment type="catalytic activity">
    <reaction evidence="8">
        <text>Couples ATP hydrolysis with the unwinding of duplex DNA by translocating in the 3'-5' direction.</text>
        <dbReference type="EC" id="5.6.2.4"/>
    </reaction>
</comment>
<evidence type="ECO:0000256" key="10">
    <source>
        <dbReference type="ARBA" id="ARBA00048988"/>
    </source>
</evidence>
<dbReference type="Pfam" id="PF13361">
    <property type="entry name" value="UvrD_C"/>
    <property type="match status" value="1"/>
</dbReference>
<evidence type="ECO:0000256" key="11">
    <source>
        <dbReference type="PROSITE-ProRule" id="PRU00560"/>
    </source>
</evidence>
<dbReference type="SUPFAM" id="SSF52540">
    <property type="entry name" value="P-loop containing nucleoside triphosphate hydrolases"/>
    <property type="match status" value="1"/>
</dbReference>
<dbReference type="Gene3D" id="3.40.50.300">
    <property type="entry name" value="P-loop containing nucleotide triphosphate hydrolases"/>
    <property type="match status" value="2"/>
</dbReference>
<dbReference type="InterPro" id="IPR014016">
    <property type="entry name" value="UvrD-like_ATP-bd"/>
</dbReference>
<dbReference type="EC" id="5.6.2.4" evidence="9"/>
<dbReference type="GO" id="GO:0043138">
    <property type="term" value="F:3'-5' DNA helicase activity"/>
    <property type="evidence" value="ECO:0007669"/>
    <property type="project" value="UniProtKB-EC"/>
</dbReference>
<evidence type="ECO:0000256" key="4">
    <source>
        <dbReference type="ARBA" id="ARBA00022806"/>
    </source>
</evidence>
<name>A0A6H1P1J2_PRIMG</name>
<reference evidence="14 15" key="2">
    <citation type="submission" date="2020-04" db="EMBL/GenBank/DDBJ databases">
        <authorList>
            <person name="Fomenkov A."/>
            <person name="Anton B.P."/>
            <person name="Roberts R.J."/>
        </authorList>
    </citation>
    <scope>NUCLEOTIDE SEQUENCE [LARGE SCALE GENOMIC DNA]</scope>
    <source>
        <strain evidence="14 15">S2</strain>
    </source>
</reference>
<evidence type="ECO:0000256" key="1">
    <source>
        <dbReference type="ARBA" id="ARBA00009922"/>
    </source>
</evidence>
<accession>A0A6H1P1J2</accession>
<dbReference type="GO" id="GO:0005829">
    <property type="term" value="C:cytosol"/>
    <property type="evidence" value="ECO:0007669"/>
    <property type="project" value="TreeGrafter"/>
</dbReference>
<evidence type="ECO:0000256" key="6">
    <source>
        <dbReference type="ARBA" id="ARBA00023125"/>
    </source>
</evidence>
<keyword evidence="6" id="KW-0238">DNA-binding</keyword>
<dbReference type="Pfam" id="PF00580">
    <property type="entry name" value="UvrD-helicase"/>
    <property type="match status" value="1"/>
</dbReference>
<evidence type="ECO:0000256" key="8">
    <source>
        <dbReference type="ARBA" id="ARBA00034617"/>
    </source>
</evidence>
<organism evidence="14 15">
    <name type="scientific">Priestia megaterium</name>
    <name type="common">Bacillus megaterium</name>
    <dbReference type="NCBI Taxonomy" id="1404"/>
    <lineage>
        <taxon>Bacteria</taxon>
        <taxon>Bacillati</taxon>
        <taxon>Bacillota</taxon>
        <taxon>Bacilli</taxon>
        <taxon>Bacillales</taxon>
        <taxon>Bacillaceae</taxon>
        <taxon>Priestia</taxon>
    </lineage>
</organism>
<dbReference type="InterPro" id="IPR027417">
    <property type="entry name" value="P-loop_NTPase"/>
</dbReference>
<keyword evidence="5 11" id="KW-0067">ATP-binding</keyword>
<dbReference type="AlphaFoldDB" id="A0A6H1P1J2"/>
<dbReference type="GO" id="GO:0000725">
    <property type="term" value="P:recombinational repair"/>
    <property type="evidence" value="ECO:0007669"/>
    <property type="project" value="TreeGrafter"/>
</dbReference>
<dbReference type="PROSITE" id="PS51198">
    <property type="entry name" value="UVRD_HELICASE_ATP_BIND"/>
    <property type="match status" value="1"/>
</dbReference>
<sequence>MKTAIYQNQNIVLEQLSRDQYQKIFLAGKNGQLSCPVCKGNVRLFLGIQKDPHFFHTHSPEIHCPEPTVIMEKVDSQQSSEVNGFNIPKGRTITQIPQSVDLFKKSINIEYTVSFKQTISDKHEERSTYLQQLADSGVVLDGSQAAAVMETEGSLLVLAGAGSGKTRVLTARTAFMLDDKHIDPRTIMLVTFTSKAAAEMKNRLLSYPQMKRDKINQLVTGTFHSIFYRILMFHDSINWSSNKLLKKEWQRDKILKEAGKELDLSEKEFAYDLALQQIGLWKNSLLMPDEVKPTTEWEEKAGFLYKRYEDYKRKEGLFDFDDMLIGCYQLFATTPSLLEQYQNRFHYFLIDEFQDINKVQYELIKLLSRKHKNVCAVGDDDQAIYSFRGSDPSYLLEFEKDFPYAKLVTLDQNYRSSHEIVSAANQMIAANKVRRTKKMIAQFSSEKLPQLFFPYDEEEEATMIVTDIHEKISLGANPSDFAILYRTNAGSRAVFERLAGSNLPFKIDLDAEAFYERYIVRSALAFLKVSLNEDDTQAMSDILPLLFLKQTVLKELKAQSILKDCSLLEALAHLTTAHAFQEKKLKKAVTIIRGLKHSSPHTAIERVEKDIGFLDFLKKRGNESNKLEKGSDDLKDLKVAAKSFDKIEAFLAHSEHMSAMNKEIKNLSKHFHEAISLSTIHRSKGLEYKTVYMIGAVDGSLPHDFALEAYRNGDFTALEEERRLFYVAMTRAKEQLFISIPQNRRGKKANRSRFLVPLTKKKKTDS</sequence>
<dbReference type="CDD" id="cd17932">
    <property type="entry name" value="DEXQc_UvrD"/>
    <property type="match status" value="1"/>
</dbReference>
<evidence type="ECO:0000256" key="5">
    <source>
        <dbReference type="ARBA" id="ARBA00022840"/>
    </source>
</evidence>